<organism evidence="6 7">
    <name type="scientific">Winkia neuii BV029A5</name>
    <dbReference type="NCBI Taxonomy" id="888439"/>
    <lineage>
        <taxon>Bacteria</taxon>
        <taxon>Bacillati</taxon>
        <taxon>Actinomycetota</taxon>
        <taxon>Actinomycetes</taxon>
        <taxon>Actinomycetales</taxon>
        <taxon>Actinomycetaceae</taxon>
        <taxon>Winkia</taxon>
    </lineage>
</organism>
<protein>
    <submittedName>
        <fullName evidence="6">Uncharacterized protein</fullName>
    </submittedName>
</protein>
<dbReference type="PROSITE" id="PS51194">
    <property type="entry name" value="HELICASE_CTER"/>
    <property type="match status" value="1"/>
</dbReference>
<dbReference type="PANTHER" id="PTHR10799">
    <property type="entry name" value="SNF2/RAD54 HELICASE FAMILY"/>
    <property type="match status" value="1"/>
</dbReference>
<comment type="caution">
    <text evidence="6">The sequence shown here is derived from an EMBL/GenBank/DDBJ whole genome shotgun (WGS) entry which is preliminary data.</text>
</comment>
<proteinExistence type="predicted"/>
<evidence type="ECO:0000259" key="5">
    <source>
        <dbReference type="PROSITE" id="PS51194"/>
    </source>
</evidence>
<keyword evidence="2" id="KW-0479">Metal-binding</keyword>
<accession>K0ZK55</accession>
<dbReference type="Proteomes" id="UP000006075">
    <property type="component" value="Unassembled WGS sequence"/>
</dbReference>
<evidence type="ECO:0000313" key="7">
    <source>
        <dbReference type="Proteomes" id="UP000006075"/>
    </source>
</evidence>
<dbReference type="Pfam" id="PF00176">
    <property type="entry name" value="SNF2-rel_dom"/>
    <property type="match status" value="1"/>
</dbReference>
<keyword evidence="7" id="KW-1185">Reference proteome</keyword>
<dbReference type="PATRIC" id="fig|888439.3.peg.439"/>
<dbReference type="InterPro" id="IPR001650">
    <property type="entry name" value="Helicase_C-like"/>
</dbReference>
<dbReference type="PROSITE" id="PS51192">
    <property type="entry name" value="HELICASE_ATP_BIND_1"/>
    <property type="match status" value="1"/>
</dbReference>
<dbReference type="Pfam" id="PF00271">
    <property type="entry name" value="Helicase_C"/>
    <property type="match status" value="1"/>
</dbReference>
<gene>
    <name evidence="6" type="ORF">HMPREF9240_00434</name>
</gene>
<dbReference type="GO" id="GO:0008270">
    <property type="term" value="F:zinc ion binding"/>
    <property type="evidence" value="ECO:0007669"/>
    <property type="project" value="UniProtKB-KW"/>
</dbReference>
<keyword evidence="2" id="KW-0862">Zinc</keyword>
<keyword evidence="2" id="KW-0863">Zinc-finger</keyword>
<dbReference type="InterPro" id="IPR007527">
    <property type="entry name" value="Znf_SWIM"/>
</dbReference>
<dbReference type="OrthoDB" id="9760715at2"/>
<dbReference type="SMART" id="SM00487">
    <property type="entry name" value="DEXDc"/>
    <property type="match status" value="1"/>
</dbReference>
<dbReference type="InterPro" id="IPR038718">
    <property type="entry name" value="SNF2-like_sf"/>
</dbReference>
<evidence type="ECO:0000259" key="3">
    <source>
        <dbReference type="PROSITE" id="PS50966"/>
    </source>
</evidence>
<sequence length="1006" mass="110968">MSGNFGKVANVSFEQLLALVGPRMWQKATELAGRVSRIEWGNGTVSGKVFESGKTYGVTVSIPKINLPNQHLHWDCECEDGIWCAHGVALLLSSLSSANWQEELEALSGTSPIGEEGDSLAVCFDLKNRQKGLSLRPLRKSEEGWSDRALNWRQIASTSRAAIPTGMNETHLAALHELCLKAHMARPQTGLNLISLGTGAIPALRELLGRGVQIFVGAQDLRPVKFVQGGHCGIDVRAQEKLTLQVGLQLEDEFYPAPEVWLGPACALLPRRGLLVSLSGMTIGPLRWLDTAKPVTIPKAQVGEFRSHWLPQLKLAYEVFSSDQSMALNIAAEVSIGLAIDLSEDEATLSWKLRKEWPEETQEDELLHVPSDLTQTWEQIKQIVPDIDKKTLTVPELAAWKRQVIPTLEDIGISISFNEAAQEAHLDNEKIHVTFAGTSNKDWLDLKVRVLIGDAEIPLGTLFAALDSAMPALRLPDGRWVDLSGPELQKLRDLIEEAKLLRPGEEGLLIPKTDVQWIKRARQLGDFTMGQVPCISDDIRPVEEVPGLRVKLRNYQSYGVSWLAHRMQNAMGGILADDMGLGKTVQLLSAIKLSRTEGTVLVVAPTSVVATWVHEAERFLPDLNVASVQTTARRRNESLSDMAQRADILVTTYTLVRLEAERYAKLGWAGLILDEAQAVKNSDTATFKALQNLNVGWCFAVTGTPIENSLSDLHSLTSLALPGLLPSARQFRSKVVLPVEKDGEELPLQAVRARVEPHFLRRTKEEVATDLPPKSEQVLEVELVDQHRHLYDKLLTRERSKALGLIDDPSARVSLLSSLTKIRLMAIDASLVQEQANVPSAKTEALIQQLSQIIPSGHKALVFSQFTKYLKRVRAQIEAAGMKTSYLDGATTNRPRAIAQFSEGDAQVFCISLRAGGTGLTLTEADYVYIMDPWWNPAVEEQAIDRAHRLGQTKPVNVYRLVATDTVEQKVMELKERKQQLLGQVFGASGQNLDTADIAQILGIAN</sequence>
<dbReference type="InterPro" id="IPR000330">
    <property type="entry name" value="SNF2_N"/>
</dbReference>
<evidence type="ECO:0000256" key="2">
    <source>
        <dbReference type="PROSITE-ProRule" id="PRU00325"/>
    </source>
</evidence>
<dbReference type="GO" id="GO:0005524">
    <property type="term" value="F:ATP binding"/>
    <property type="evidence" value="ECO:0007669"/>
    <property type="project" value="InterPro"/>
</dbReference>
<reference evidence="6 7" key="1">
    <citation type="submission" date="2012-07" db="EMBL/GenBank/DDBJ databases">
        <title>The Genome Sequence of Actinomyces neuii subsp. anitratus BVS029A5.</title>
        <authorList>
            <consortium name="The Broad Institute Genome Sequencing Platform"/>
            <person name="Earl A."/>
            <person name="Ward D."/>
            <person name="Feldgarden M."/>
            <person name="Gevers D."/>
            <person name="Saerens B."/>
            <person name="Vaneechoutte M."/>
            <person name="Walker B."/>
            <person name="Young S.K."/>
            <person name="Zeng Q."/>
            <person name="Gargeya S."/>
            <person name="Fitzgerald M."/>
            <person name="Haas B."/>
            <person name="Abouelleil A."/>
            <person name="Alvarado L."/>
            <person name="Arachchi H.M."/>
            <person name="Berlin A."/>
            <person name="Chapman S.B."/>
            <person name="Goldberg J."/>
            <person name="Griggs A."/>
            <person name="Gujja S."/>
            <person name="Hansen M."/>
            <person name="Howarth C."/>
            <person name="Imamovic A."/>
            <person name="Larimer J."/>
            <person name="McCowen C."/>
            <person name="Montmayeur A."/>
            <person name="Murphy C."/>
            <person name="Neiman D."/>
            <person name="Pearson M."/>
            <person name="Priest M."/>
            <person name="Roberts A."/>
            <person name="Saif S."/>
            <person name="Shea T."/>
            <person name="Sisk P."/>
            <person name="Sykes S."/>
            <person name="Wortman J."/>
            <person name="Nusbaum C."/>
            <person name="Birren B."/>
        </authorList>
    </citation>
    <scope>NUCLEOTIDE SEQUENCE [LARGE SCALE GENOMIC DNA]</scope>
    <source>
        <strain evidence="6 7">BVS029A5</strain>
    </source>
</reference>
<dbReference type="Gene3D" id="3.40.50.10810">
    <property type="entry name" value="Tandem AAA-ATPase domain"/>
    <property type="match status" value="1"/>
</dbReference>
<feature type="domain" description="Helicase ATP-binding" evidence="4">
    <location>
        <begin position="564"/>
        <end position="723"/>
    </location>
</feature>
<dbReference type="SMART" id="SM00490">
    <property type="entry name" value="HELICc"/>
    <property type="match status" value="1"/>
</dbReference>
<dbReference type="Gene3D" id="3.40.50.300">
    <property type="entry name" value="P-loop containing nucleotide triphosphate hydrolases"/>
    <property type="match status" value="1"/>
</dbReference>
<evidence type="ECO:0000313" key="6">
    <source>
        <dbReference type="EMBL" id="EJZ88175.1"/>
    </source>
</evidence>
<feature type="domain" description="SWIM-type" evidence="3">
    <location>
        <begin position="56"/>
        <end position="95"/>
    </location>
</feature>
<dbReference type="CDD" id="cd18793">
    <property type="entry name" value="SF2_C_SNF"/>
    <property type="match status" value="1"/>
</dbReference>
<dbReference type="InterPro" id="IPR014001">
    <property type="entry name" value="Helicase_ATP-bd"/>
</dbReference>
<evidence type="ECO:0000256" key="1">
    <source>
        <dbReference type="ARBA" id="ARBA00022801"/>
    </source>
</evidence>
<dbReference type="HOGENOM" id="CLU_000315_21_0_11"/>
<dbReference type="SUPFAM" id="SSF52540">
    <property type="entry name" value="P-loop containing nucleoside triphosphate hydrolases"/>
    <property type="match status" value="2"/>
</dbReference>
<dbReference type="eggNOG" id="COG0553">
    <property type="taxonomic scope" value="Bacteria"/>
</dbReference>
<keyword evidence="1" id="KW-0378">Hydrolase</keyword>
<feature type="domain" description="Helicase C-terminal" evidence="5">
    <location>
        <begin position="846"/>
        <end position="999"/>
    </location>
</feature>
<dbReference type="GO" id="GO:0016787">
    <property type="term" value="F:hydrolase activity"/>
    <property type="evidence" value="ECO:0007669"/>
    <property type="project" value="UniProtKB-KW"/>
</dbReference>
<evidence type="ECO:0000259" key="4">
    <source>
        <dbReference type="PROSITE" id="PS51192"/>
    </source>
</evidence>
<name>K0ZK55_9ACTO</name>
<dbReference type="EMBL" id="AGWP01000002">
    <property type="protein sequence ID" value="EJZ88175.1"/>
    <property type="molecule type" value="Genomic_DNA"/>
</dbReference>
<dbReference type="InterPro" id="IPR049730">
    <property type="entry name" value="SNF2/RAD54-like_C"/>
</dbReference>
<dbReference type="InterPro" id="IPR027417">
    <property type="entry name" value="P-loop_NTPase"/>
</dbReference>
<dbReference type="AlphaFoldDB" id="K0ZK55"/>
<dbReference type="PROSITE" id="PS50966">
    <property type="entry name" value="ZF_SWIM"/>
    <property type="match status" value="1"/>
</dbReference>